<sequence length="226" mass="26500">MNLDEKLKKNERLENKRSYYISEYIIRVLIIQKFILLPLVQRTNIKPNQVTITAGFFALLSLIALYNHYAILAGILYFVYHFLDNIDGMLARYKNLSSKLGYFLDNIVDILAFNGAFIVAYLAYQIPIFPIIFVIIMMNFHALICSQIIVKKLRTLKMIKRYGIKKFFLDRGFILGIDATLLCTLIILSFVSECFTFFFYLIGLIYLFDVLYRSIELYRNLKENNA</sequence>
<dbReference type="Pfam" id="PF01066">
    <property type="entry name" value="CDP-OH_P_transf"/>
    <property type="match status" value="1"/>
</dbReference>
<dbReference type="Gene3D" id="1.20.120.1760">
    <property type="match status" value="1"/>
</dbReference>
<comment type="caution">
    <text evidence="4">The sequence shown here is derived from an EMBL/GenBank/DDBJ whole genome shotgun (WGS) entry which is preliminary data.</text>
</comment>
<dbReference type="InterPro" id="IPR000462">
    <property type="entry name" value="CDP-OH_P_trans"/>
</dbReference>
<gene>
    <name evidence="4" type="ORF">LZC39_03160</name>
</gene>
<dbReference type="GO" id="GO:0016020">
    <property type="term" value="C:membrane"/>
    <property type="evidence" value="ECO:0007669"/>
    <property type="project" value="InterPro"/>
</dbReference>
<accession>A0AAW5EI13</accession>
<dbReference type="InterPro" id="IPR048254">
    <property type="entry name" value="CDP_ALCOHOL_P_TRANSF_CS"/>
</dbReference>
<evidence type="ECO:0000256" key="1">
    <source>
        <dbReference type="ARBA" id="ARBA00022679"/>
    </source>
</evidence>
<dbReference type="InterPro" id="IPR043130">
    <property type="entry name" value="CDP-OH_PTrfase_TM_dom"/>
</dbReference>
<evidence type="ECO:0000256" key="2">
    <source>
        <dbReference type="RuleBase" id="RU003750"/>
    </source>
</evidence>
<feature type="transmembrane region" description="Helical" evidence="3">
    <location>
        <begin position="171"/>
        <end position="191"/>
    </location>
</feature>
<keyword evidence="3" id="KW-0812">Transmembrane</keyword>
<keyword evidence="3" id="KW-1133">Transmembrane helix</keyword>
<dbReference type="AlphaFoldDB" id="A0AAW5EI13"/>
<evidence type="ECO:0000256" key="3">
    <source>
        <dbReference type="SAM" id="Phobius"/>
    </source>
</evidence>
<dbReference type="RefSeq" id="WP_052400119.1">
    <property type="nucleotide sequence ID" value="NZ_AP028352.1"/>
</dbReference>
<protein>
    <submittedName>
        <fullName evidence="4">CDP-alcohol phosphatidyltransferase family protein</fullName>
    </submittedName>
</protein>
<name>A0AAW5EI13_CAMJU</name>
<evidence type="ECO:0000313" key="5">
    <source>
        <dbReference type="Proteomes" id="UP001199644"/>
    </source>
</evidence>
<feature type="transmembrane region" description="Helical" evidence="3">
    <location>
        <begin position="128"/>
        <end position="150"/>
    </location>
</feature>
<feature type="transmembrane region" description="Helical" evidence="3">
    <location>
        <begin position="21"/>
        <end position="40"/>
    </location>
</feature>
<dbReference type="EMBL" id="JAJUOL010000003">
    <property type="protein sequence ID" value="MCH3851127.1"/>
    <property type="molecule type" value="Genomic_DNA"/>
</dbReference>
<dbReference type="GO" id="GO:0008654">
    <property type="term" value="P:phospholipid biosynthetic process"/>
    <property type="evidence" value="ECO:0007669"/>
    <property type="project" value="InterPro"/>
</dbReference>
<reference evidence="4" key="1">
    <citation type="submission" date="2021-12" db="EMBL/GenBank/DDBJ databases">
        <title>Prevalence of phenicol resistance gene fexA in Campylobacter isolated from poultry supply chain.</title>
        <authorList>
            <person name="Tang B."/>
            <person name="Zheng X."/>
            <person name="Lin J."/>
            <person name="Lin R."/>
            <person name="Yang H."/>
            <person name="Shen Z."/>
            <person name="Xia F."/>
        </authorList>
    </citation>
    <scope>NUCLEOTIDE SEQUENCE</scope>
    <source>
        <strain evidence="4">CJHN2011004</strain>
    </source>
</reference>
<keyword evidence="1 2" id="KW-0808">Transferase</keyword>
<feature type="transmembrane region" description="Helical" evidence="3">
    <location>
        <begin position="197"/>
        <end position="215"/>
    </location>
</feature>
<dbReference type="GO" id="GO:0016780">
    <property type="term" value="F:phosphotransferase activity, for other substituted phosphate groups"/>
    <property type="evidence" value="ECO:0007669"/>
    <property type="project" value="InterPro"/>
</dbReference>
<feature type="transmembrane region" description="Helical" evidence="3">
    <location>
        <begin position="100"/>
        <end position="122"/>
    </location>
</feature>
<evidence type="ECO:0000313" key="4">
    <source>
        <dbReference type="EMBL" id="MCH3851127.1"/>
    </source>
</evidence>
<proteinExistence type="inferred from homology"/>
<keyword evidence="3" id="KW-0472">Membrane</keyword>
<feature type="transmembrane region" description="Helical" evidence="3">
    <location>
        <begin position="52"/>
        <end position="79"/>
    </location>
</feature>
<comment type="similarity">
    <text evidence="2">Belongs to the CDP-alcohol phosphatidyltransferase class-I family.</text>
</comment>
<dbReference type="Proteomes" id="UP001199644">
    <property type="component" value="Unassembled WGS sequence"/>
</dbReference>
<organism evidence="4 5">
    <name type="scientific">Campylobacter jejuni</name>
    <dbReference type="NCBI Taxonomy" id="197"/>
    <lineage>
        <taxon>Bacteria</taxon>
        <taxon>Pseudomonadati</taxon>
        <taxon>Campylobacterota</taxon>
        <taxon>Epsilonproteobacteria</taxon>
        <taxon>Campylobacterales</taxon>
        <taxon>Campylobacteraceae</taxon>
        <taxon>Campylobacter</taxon>
    </lineage>
</organism>
<dbReference type="PROSITE" id="PS00379">
    <property type="entry name" value="CDP_ALCOHOL_P_TRANSF"/>
    <property type="match status" value="1"/>
</dbReference>